<reference evidence="5 7" key="1">
    <citation type="submission" date="2018-05" db="EMBL/GenBank/DDBJ databases">
        <authorList>
            <consortium name="NARMS: The National Antimicrobial Resistance Monitoring System"/>
        </authorList>
    </citation>
    <scope>NUCLEOTIDE SEQUENCE [LARGE SCALE GENOMIC DNA]</scope>
    <source>
        <strain evidence="4 6">CVM N17C171</strain>
        <strain evidence="2 7">FSIS1609200</strain>
        <strain evidence="3 5">FSIS1711007</strain>
    </source>
</reference>
<dbReference type="eggNOG" id="COG3014">
    <property type="taxonomic scope" value="Bacteria"/>
</dbReference>
<dbReference type="PROSITE" id="PS51257">
    <property type="entry name" value="PROKAR_LIPOPROTEIN"/>
    <property type="match status" value="1"/>
</dbReference>
<evidence type="ECO:0000313" key="2">
    <source>
        <dbReference type="EMBL" id="EAJ1076641.1"/>
    </source>
</evidence>
<evidence type="ECO:0000313" key="7">
    <source>
        <dbReference type="Proteomes" id="UP000557830"/>
    </source>
</evidence>
<dbReference type="EMBL" id="AABUYW010000004">
    <property type="protein sequence ID" value="EAJ1076641.1"/>
    <property type="molecule type" value="Genomic_DNA"/>
</dbReference>
<sequence length="450" mass="52218">MKYKTIVFSILAIIFSACSTHQEQNVFYQQNLFSQTCNKQFFQEQQEKISQNKDVIFTGLNTGYIARDCKDFNLSNSIFDKVEDSYKYDVDLQSLSKKSTRALASTLINEGVNDYQGAWYERTMLNVYKGLNFMSLGDFVNARVEFNRALMRQEKAKEYFASEIKKAYQEASKEEKLRQNIDNNIKIVSKQYENLFKDFNAQKDYTNPYVTYISSIFFFMDYDYKKAADLLKEVYVLNLNKEIEKEFKIFDQYSSSLNPKKLKKYIFIIYENGLSPALDEFNLTLPFIFDDYITTASVALPILKKRNASYENLNIANNHQKFITSNAFDFDQIVASEFKANLTSIIIKSLISSTLKTSLNMAVAKNDESGILSLATNIFSIATTRSDLRFWNFLPKNIQIMMIENDGSVQIYDDKNQKIYSSEVDIDKNVLIVVRSFASQFPARVYKIEN</sequence>
<proteinExistence type="predicted"/>
<name>A0A0Q2TDY8_CAMCO</name>
<feature type="chain" id="PRO_5015044128" evidence="1">
    <location>
        <begin position="20"/>
        <end position="450"/>
    </location>
</feature>
<keyword evidence="1" id="KW-0732">Signal</keyword>
<gene>
    <name evidence="3" type="ORF">B9Q54_02775</name>
    <name evidence="2" type="ORF">BU953_03260</name>
    <name evidence="4" type="ORF">DYU70_06380</name>
</gene>
<dbReference type="Proteomes" id="UP000409545">
    <property type="component" value="Unassembled WGS sequence"/>
</dbReference>
<dbReference type="EMBL" id="AACGUZ010000003">
    <property type="protein sequence ID" value="EAK5103195.1"/>
    <property type="molecule type" value="Genomic_DNA"/>
</dbReference>
<dbReference type="KEGG" id="ccoo:ATE51_00178"/>
<dbReference type="EMBL" id="AACSIE010000005">
    <property type="protein sequence ID" value="EAL9204782.1"/>
    <property type="molecule type" value="Genomic_DNA"/>
</dbReference>
<dbReference type="AlphaFoldDB" id="A0A0Q2TDY8"/>
<protein>
    <submittedName>
        <fullName evidence="2">Uncharacterized protein</fullName>
    </submittedName>
</protein>
<evidence type="ECO:0000313" key="4">
    <source>
        <dbReference type="EMBL" id="EAL9204782.1"/>
    </source>
</evidence>
<dbReference type="RefSeq" id="WP_002778800.1">
    <property type="nucleotide sequence ID" value="NZ_AP028338.1"/>
</dbReference>
<feature type="signal peptide" evidence="1">
    <location>
        <begin position="1"/>
        <end position="19"/>
    </location>
</feature>
<accession>A0A0Q2TDY8</accession>
<evidence type="ECO:0000313" key="6">
    <source>
        <dbReference type="Proteomes" id="UP000411403"/>
    </source>
</evidence>
<dbReference type="STRING" id="195.ATE51_00178"/>
<organism evidence="2 7">
    <name type="scientific">Campylobacter coli</name>
    <dbReference type="NCBI Taxonomy" id="195"/>
    <lineage>
        <taxon>Bacteria</taxon>
        <taxon>Pseudomonadati</taxon>
        <taxon>Campylobacterota</taxon>
        <taxon>Epsilonproteobacteria</taxon>
        <taxon>Campylobacterales</taxon>
        <taxon>Campylobacteraceae</taxon>
        <taxon>Campylobacter</taxon>
    </lineage>
</organism>
<evidence type="ECO:0000313" key="3">
    <source>
        <dbReference type="EMBL" id="EAK5103195.1"/>
    </source>
</evidence>
<comment type="caution">
    <text evidence="2">The sequence shown here is derived from an EMBL/GenBank/DDBJ whole genome shotgun (WGS) entry which is preliminary data.</text>
</comment>
<dbReference type="Proteomes" id="UP000411403">
    <property type="component" value="Unassembled WGS sequence"/>
</dbReference>
<dbReference type="OrthoDB" id="5329991at2"/>
<dbReference type="Proteomes" id="UP000557830">
    <property type="component" value="Unassembled WGS sequence"/>
</dbReference>
<evidence type="ECO:0000313" key="5">
    <source>
        <dbReference type="Proteomes" id="UP000409545"/>
    </source>
</evidence>
<evidence type="ECO:0000256" key="1">
    <source>
        <dbReference type="SAM" id="SignalP"/>
    </source>
</evidence>